<evidence type="ECO:0000256" key="1">
    <source>
        <dbReference type="ARBA" id="ARBA00006484"/>
    </source>
</evidence>
<comment type="caution">
    <text evidence="3">The sequence shown here is derived from an EMBL/GenBank/DDBJ whole genome shotgun (WGS) entry which is preliminary data.</text>
</comment>
<dbReference type="AlphaFoldDB" id="A0A7C1K0G3"/>
<dbReference type="Pfam" id="PF13561">
    <property type="entry name" value="adh_short_C2"/>
    <property type="match status" value="1"/>
</dbReference>
<dbReference type="InterPro" id="IPR036291">
    <property type="entry name" value="NAD(P)-bd_dom_sf"/>
</dbReference>
<accession>A0A7C1K0G3</accession>
<protein>
    <submittedName>
        <fullName evidence="3">SDR family oxidoreductase</fullName>
    </submittedName>
</protein>
<dbReference type="PROSITE" id="PS00061">
    <property type="entry name" value="ADH_SHORT"/>
    <property type="match status" value="1"/>
</dbReference>
<proteinExistence type="inferred from homology"/>
<comment type="similarity">
    <text evidence="1">Belongs to the short-chain dehydrogenases/reductases (SDR) family.</text>
</comment>
<keyword evidence="2" id="KW-0560">Oxidoreductase</keyword>
<reference evidence="3" key="1">
    <citation type="journal article" date="2020" name="mSystems">
        <title>Genome- and Community-Level Interaction Insights into Carbon Utilization and Element Cycling Functions of Hydrothermarchaeota in Hydrothermal Sediment.</title>
        <authorList>
            <person name="Zhou Z."/>
            <person name="Liu Y."/>
            <person name="Xu W."/>
            <person name="Pan J."/>
            <person name="Luo Z.H."/>
            <person name="Li M."/>
        </authorList>
    </citation>
    <scope>NUCLEOTIDE SEQUENCE [LARGE SCALE GENOMIC DNA]</scope>
    <source>
        <strain evidence="3">SpSt-289</strain>
    </source>
</reference>
<dbReference type="EMBL" id="DSMG01000112">
    <property type="protein sequence ID" value="HDX32029.1"/>
    <property type="molecule type" value="Genomic_DNA"/>
</dbReference>
<dbReference type="Gene3D" id="3.40.50.720">
    <property type="entry name" value="NAD(P)-binding Rossmann-like Domain"/>
    <property type="match status" value="1"/>
</dbReference>
<dbReference type="PANTHER" id="PTHR42898:SF6">
    <property type="entry name" value="NADP-DEPENDENT MANNITOL DEHYDROGENASE"/>
    <property type="match status" value="1"/>
</dbReference>
<dbReference type="NCBIfam" id="NF006693">
    <property type="entry name" value="PRK09242.1"/>
    <property type="match status" value="1"/>
</dbReference>
<name>A0A7C1K0G3_9CHLR</name>
<organism evidence="3">
    <name type="scientific">Caldilinea aerophila</name>
    <dbReference type="NCBI Taxonomy" id="133453"/>
    <lineage>
        <taxon>Bacteria</taxon>
        <taxon>Bacillati</taxon>
        <taxon>Chloroflexota</taxon>
        <taxon>Caldilineae</taxon>
        <taxon>Caldilineales</taxon>
        <taxon>Caldilineaceae</taxon>
        <taxon>Caldilinea</taxon>
    </lineage>
</organism>
<evidence type="ECO:0000256" key="2">
    <source>
        <dbReference type="ARBA" id="ARBA00023002"/>
    </source>
</evidence>
<dbReference type="GO" id="GO:0016491">
    <property type="term" value="F:oxidoreductase activity"/>
    <property type="evidence" value="ECO:0007669"/>
    <property type="project" value="UniProtKB-KW"/>
</dbReference>
<sequence>MKGWTLAGKRALITGGSKGIGLATADEFLALGAEVLIVARGQAELERVVEERRNAGFSIAGVQADVSSEAGRQAIIEAVRTRWDGLDVLVNNAGTNIRRPTVEYTAEEVAHIFAVNFTSAYELTRGLYPLLCRGNGAAVVNVASVAGMLDVGSGSPYGATKAAMLQMTRNLAGEWAQDGIRVNAVSPWYTETPLASPVLRDPARLDRILKRTPLARIASAEEVAAAIAFLAMDKASYITGVNLVVDGGMTIKGL</sequence>
<dbReference type="InterPro" id="IPR002347">
    <property type="entry name" value="SDR_fam"/>
</dbReference>
<dbReference type="PRINTS" id="PR00081">
    <property type="entry name" value="GDHRDH"/>
</dbReference>
<dbReference type="InterPro" id="IPR020904">
    <property type="entry name" value="Sc_DH/Rdtase_CS"/>
</dbReference>
<dbReference type="InterPro" id="IPR045000">
    <property type="entry name" value="TR"/>
</dbReference>
<dbReference type="PRINTS" id="PR00080">
    <property type="entry name" value="SDRFAMILY"/>
</dbReference>
<dbReference type="SUPFAM" id="SSF51735">
    <property type="entry name" value="NAD(P)-binding Rossmann-fold domains"/>
    <property type="match status" value="1"/>
</dbReference>
<evidence type="ECO:0000313" key="3">
    <source>
        <dbReference type="EMBL" id="HDX32029.1"/>
    </source>
</evidence>
<dbReference type="FunFam" id="3.40.50.720:FF:000084">
    <property type="entry name" value="Short-chain dehydrogenase reductase"/>
    <property type="match status" value="1"/>
</dbReference>
<dbReference type="PANTHER" id="PTHR42898">
    <property type="entry name" value="TROPINONE REDUCTASE"/>
    <property type="match status" value="1"/>
</dbReference>
<dbReference type="NCBIfam" id="NF005559">
    <property type="entry name" value="PRK07231.1"/>
    <property type="match status" value="1"/>
</dbReference>
<gene>
    <name evidence="3" type="ORF">ENQ20_11150</name>
</gene>